<dbReference type="Gene3D" id="2.20.200.10">
    <property type="entry name" value="Outer membrane efflux proteins (OEP)"/>
    <property type="match status" value="1"/>
</dbReference>
<dbReference type="InterPro" id="IPR010131">
    <property type="entry name" value="MdtP/NodT-like"/>
</dbReference>
<dbReference type="RefSeq" id="WP_185676143.1">
    <property type="nucleotide sequence ID" value="NZ_JACHVB010000035.1"/>
</dbReference>
<comment type="similarity">
    <text evidence="1 2">Belongs to the outer membrane factor (OMF) (TC 1.B.17) family.</text>
</comment>
<evidence type="ECO:0000256" key="1">
    <source>
        <dbReference type="ARBA" id="ARBA00007613"/>
    </source>
</evidence>
<comment type="caution">
    <text evidence="3">The sequence shown here is derived from an EMBL/GenBank/DDBJ whole genome shotgun (WGS) entry which is preliminary data.</text>
</comment>
<keyword evidence="4" id="KW-1185">Reference proteome</keyword>
<keyword evidence="2" id="KW-0449">Lipoprotein</keyword>
<dbReference type="PANTHER" id="PTHR30203">
    <property type="entry name" value="OUTER MEMBRANE CATION EFFLUX PROTEIN"/>
    <property type="match status" value="1"/>
</dbReference>
<evidence type="ECO:0000256" key="2">
    <source>
        <dbReference type="RuleBase" id="RU362097"/>
    </source>
</evidence>
<reference evidence="3 4" key="1">
    <citation type="submission" date="2020-07" db="EMBL/GenBank/DDBJ databases">
        <authorList>
            <person name="Feng X."/>
        </authorList>
    </citation>
    <scope>NUCLEOTIDE SEQUENCE [LARGE SCALE GENOMIC DNA]</scope>
    <source>
        <strain evidence="3 4">JCM31066</strain>
    </source>
</reference>
<dbReference type="NCBIfam" id="TIGR01845">
    <property type="entry name" value="outer_NodT"/>
    <property type="match status" value="1"/>
</dbReference>
<name>A0A842HFJ2_9BACT</name>
<dbReference type="InterPro" id="IPR003423">
    <property type="entry name" value="OMP_efflux"/>
</dbReference>
<evidence type="ECO:0000313" key="4">
    <source>
        <dbReference type="Proteomes" id="UP000546464"/>
    </source>
</evidence>
<dbReference type="PANTHER" id="PTHR30203:SF33">
    <property type="entry name" value="BLR4455 PROTEIN"/>
    <property type="match status" value="1"/>
</dbReference>
<dbReference type="GO" id="GO:0005886">
    <property type="term" value="C:plasma membrane"/>
    <property type="evidence" value="ECO:0007669"/>
    <property type="project" value="UniProtKB-SubCell"/>
</dbReference>
<gene>
    <name evidence="3" type="ORF">H5P28_13020</name>
</gene>
<dbReference type="SUPFAM" id="SSF56954">
    <property type="entry name" value="Outer membrane efflux proteins (OEP)"/>
    <property type="match status" value="1"/>
</dbReference>
<accession>A0A842HFJ2</accession>
<dbReference type="Proteomes" id="UP000546464">
    <property type="component" value="Unassembled WGS sequence"/>
</dbReference>
<proteinExistence type="inferred from homology"/>
<dbReference type="GO" id="GO:0015562">
    <property type="term" value="F:efflux transmembrane transporter activity"/>
    <property type="evidence" value="ECO:0007669"/>
    <property type="project" value="InterPro"/>
</dbReference>
<protein>
    <submittedName>
        <fullName evidence="3">Efflux transporter outer membrane subunit</fullName>
    </submittedName>
</protein>
<keyword evidence="2" id="KW-0812">Transmembrane</keyword>
<comment type="subcellular location">
    <subcellularLocation>
        <location evidence="2">Cell membrane</location>
        <topology evidence="2">Lipid-anchor</topology>
    </subcellularLocation>
</comment>
<dbReference type="EMBL" id="JACHVB010000035">
    <property type="protein sequence ID" value="MBC2595182.1"/>
    <property type="molecule type" value="Genomic_DNA"/>
</dbReference>
<dbReference type="Gene3D" id="1.20.1600.10">
    <property type="entry name" value="Outer membrane efflux proteins (OEP)"/>
    <property type="match status" value="1"/>
</dbReference>
<dbReference type="Pfam" id="PF02321">
    <property type="entry name" value="OEP"/>
    <property type="match status" value="2"/>
</dbReference>
<dbReference type="AlphaFoldDB" id="A0A842HFJ2"/>
<keyword evidence="2" id="KW-0564">Palmitate</keyword>
<organism evidence="3 4">
    <name type="scientific">Ruficoccus amylovorans</name>
    <dbReference type="NCBI Taxonomy" id="1804625"/>
    <lineage>
        <taxon>Bacteria</taxon>
        <taxon>Pseudomonadati</taxon>
        <taxon>Verrucomicrobiota</taxon>
        <taxon>Opitutia</taxon>
        <taxon>Puniceicoccales</taxon>
        <taxon>Cerasicoccaceae</taxon>
        <taxon>Ruficoccus</taxon>
    </lineage>
</organism>
<evidence type="ECO:0000313" key="3">
    <source>
        <dbReference type="EMBL" id="MBC2595182.1"/>
    </source>
</evidence>
<keyword evidence="2" id="KW-1134">Transmembrane beta strand</keyword>
<sequence>MRTTLPVLLALGVGGCMVGPDYERPDLETPAQLRYEDSAEGEMLTAQWWTAYDDPELTALIETATEANPDIGAALARVDRAAASVGVARSELFPQVDFFTEAMRQRSSGNQTRPYGDASTRNNFASALGLAWELDVWGRVRRLSASAMAEAQAQADAYGYAIVLVQTLVAQQYFEIRTLDQRIEFLEKTVAGRKRSLDLVEVRRNSGLADDLEFYQASTEWSIARSELEGFRRRRALAQNALAILMGTYPSDFALAPDPGWVPYLPPAPPAVASTLLERRPDLAQAESVVRAASERIGARVAEYFPRIQITGDVGFAAADAGNWFTRSSLFGSLGPSVSMPVFNAGRISSQVDEARAEYRELLELYRGQVLTAFKEVEDALAALRTLHIQIEAQQDAASAARSAAEVAQQRYETGLVNYLEVVDTERTALNNALLLAELENSLYARQLDLIRALGGGWSPASLSSLQGEDAMLDALSNSAPTPPSSSELDQG</sequence>
<keyword evidence="2" id="KW-0472">Membrane</keyword>
<dbReference type="PROSITE" id="PS51257">
    <property type="entry name" value="PROKAR_LIPOPROTEIN"/>
    <property type="match status" value="1"/>
</dbReference>